<dbReference type="GO" id="GO:0008233">
    <property type="term" value="F:peptidase activity"/>
    <property type="evidence" value="ECO:0007669"/>
    <property type="project" value="UniProtKB-KW"/>
</dbReference>
<keyword evidence="5" id="KW-1185">Reference proteome</keyword>
<evidence type="ECO:0000313" key="5">
    <source>
        <dbReference type="Proteomes" id="UP000183253"/>
    </source>
</evidence>
<keyword evidence="2" id="KW-0378">Hydrolase</keyword>
<gene>
    <name evidence="4" type="ORF">SAMN05444145_10363</name>
</gene>
<protein>
    <recommendedName>
        <fullName evidence="6">Protease</fullName>
    </recommendedName>
</protein>
<evidence type="ECO:0000256" key="2">
    <source>
        <dbReference type="ARBA" id="ARBA00022801"/>
    </source>
</evidence>
<evidence type="ECO:0000256" key="3">
    <source>
        <dbReference type="ARBA" id="ARBA00038374"/>
    </source>
</evidence>
<evidence type="ECO:0008006" key="6">
    <source>
        <dbReference type="Google" id="ProtNLM"/>
    </source>
</evidence>
<dbReference type="EMBL" id="FNRI01000003">
    <property type="protein sequence ID" value="SEA37119.1"/>
    <property type="molecule type" value="Genomic_DNA"/>
</dbReference>
<dbReference type="Proteomes" id="UP000183253">
    <property type="component" value="Unassembled WGS sequence"/>
</dbReference>
<dbReference type="OrthoDB" id="9807498at2"/>
<sequence length="419" mass="45451">MKRSDIEIMAPVGSYESLAAAIEAGADAVYFGVGKLNMRSASAANFTLDDLEKIVATARKAGVKSYLTVNTIVYEDEIAEVHAVIDRAKAAGVDAVIASDLAAILYARQIGQEVHISTQCNISNSEAVRFFAQWADTVVLARELTLEQVAEIHRKIAAEEIRGPRGGLVEIEMFAHGALCMSVSGKCYLSLYETNCSANRGACRQLCRRKYTVTDKETGAQLDIDGRYVLSPKDLCTVDFLDKMIAAGVRVLKIEGRARGAEYVKRVVGCYDEALRAIEAGTYTPALAEELKERLRTVFNRGFWEGYYAGRPVVEHSPAYGSSATQRKVYVGKVVNFYKKLSVAEVAVEAAPLAVGEPIFFLGATTGVAEQTLEELHGPDGSPVDSVAQGELCAIRTPGVIRRGDQLYKFVPTDNAGTR</sequence>
<dbReference type="InterPro" id="IPR001539">
    <property type="entry name" value="Peptidase_U32"/>
</dbReference>
<dbReference type="PANTHER" id="PTHR30217:SF6">
    <property type="entry name" value="TRNA HYDROXYLATION PROTEIN P"/>
    <property type="match status" value="1"/>
</dbReference>
<dbReference type="GO" id="GO:0006508">
    <property type="term" value="P:proteolysis"/>
    <property type="evidence" value="ECO:0007669"/>
    <property type="project" value="UniProtKB-KW"/>
</dbReference>
<dbReference type="PANTHER" id="PTHR30217">
    <property type="entry name" value="PEPTIDASE U32 FAMILY"/>
    <property type="match status" value="1"/>
</dbReference>
<accession>A0A1H4AME7</accession>
<reference evidence="4 5" key="1">
    <citation type="submission" date="2016-10" db="EMBL/GenBank/DDBJ databases">
        <authorList>
            <person name="de Groot N.N."/>
        </authorList>
    </citation>
    <scope>NUCLEOTIDE SEQUENCE [LARGE SCALE GENOMIC DNA]</scope>
    <source>
        <strain evidence="4 5">DSM 25383</strain>
    </source>
</reference>
<dbReference type="InterPro" id="IPR051454">
    <property type="entry name" value="RNA/ubiquinone_mod_enzymes"/>
</dbReference>
<comment type="similarity">
    <text evidence="3">Belongs to the peptidase U32 family.</text>
</comment>
<dbReference type="PROSITE" id="PS01276">
    <property type="entry name" value="PEPTIDASE_U32"/>
    <property type="match status" value="1"/>
</dbReference>
<dbReference type="AlphaFoldDB" id="A0A1H4AME7"/>
<dbReference type="SUPFAM" id="SSF51395">
    <property type="entry name" value="FMN-linked oxidoreductases"/>
    <property type="match status" value="1"/>
</dbReference>
<name>A0A1H4AME7_9BACT</name>
<evidence type="ECO:0000256" key="1">
    <source>
        <dbReference type="ARBA" id="ARBA00022670"/>
    </source>
</evidence>
<keyword evidence="1" id="KW-0645">Protease</keyword>
<dbReference type="Pfam" id="PF01136">
    <property type="entry name" value="Peptidase_U32"/>
    <property type="match status" value="1"/>
</dbReference>
<organism evidence="4 5">
    <name type="scientific">Alistipes timonensis JC136</name>
    <dbReference type="NCBI Taxonomy" id="1033731"/>
    <lineage>
        <taxon>Bacteria</taxon>
        <taxon>Pseudomonadati</taxon>
        <taxon>Bacteroidota</taxon>
        <taxon>Bacteroidia</taxon>
        <taxon>Bacteroidales</taxon>
        <taxon>Rikenellaceae</taxon>
        <taxon>Alistipes</taxon>
    </lineage>
</organism>
<dbReference type="STRING" id="1033731.SAMN05444145_10363"/>
<dbReference type="RefSeq" id="WP_010261303.1">
    <property type="nucleotide sequence ID" value="NZ_CAEG01000010.1"/>
</dbReference>
<evidence type="ECO:0000313" key="4">
    <source>
        <dbReference type="EMBL" id="SEA37119.1"/>
    </source>
</evidence>
<proteinExistence type="inferred from homology"/>